<gene>
    <name evidence="5" type="ORF">ACFQ2T_11050</name>
</gene>
<organism evidence="5 6">
    <name type="scientific">Methylophilus flavus</name>
    <dbReference type="NCBI Taxonomy" id="640084"/>
    <lineage>
        <taxon>Bacteria</taxon>
        <taxon>Pseudomonadati</taxon>
        <taxon>Pseudomonadota</taxon>
        <taxon>Betaproteobacteria</taxon>
        <taxon>Nitrosomonadales</taxon>
        <taxon>Methylophilaceae</taxon>
        <taxon>Methylophilus</taxon>
    </lineage>
</organism>
<reference evidence="6" key="1">
    <citation type="journal article" date="2019" name="Int. J. Syst. Evol. Microbiol.">
        <title>The Global Catalogue of Microorganisms (GCM) 10K type strain sequencing project: providing services to taxonomists for standard genome sequencing and annotation.</title>
        <authorList>
            <consortium name="The Broad Institute Genomics Platform"/>
            <consortium name="The Broad Institute Genome Sequencing Center for Infectious Disease"/>
            <person name="Wu L."/>
            <person name="Ma J."/>
        </authorList>
    </citation>
    <scope>NUCLEOTIDE SEQUENCE [LARGE SCALE GENOMIC DNA]</scope>
    <source>
        <strain evidence="6">CCUG 58411</strain>
    </source>
</reference>
<accession>A0ABW3PB16</accession>
<dbReference type="InterPro" id="IPR050706">
    <property type="entry name" value="Cyclic-di-GMP_PDE-like"/>
</dbReference>
<evidence type="ECO:0000259" key="2">
    <source>
        <dbReference type="PROSITE" id="PS50883"/>
    </source>
</evidence>
<dbReference type="PROSITE" id="PS51371">
    <property type="entry name" value="CBS"/>
    <property type="match status" value="1"/>
</dbReference>
<dbReference type="Gene3D" id="3.30.70.270">
    <property type="match status" value="1"/>
</dbReference>
<proteinExistence type="predicted"/>
<dbReference type="SUPFAM" id="SSF55073">
    <property type="entry name" value="Nucleotide cyclase"/>
    <property type="match status" value="1"/>
</dbReference>
<dbReference type="NCBIfam" id="TIGR00254">
    <property type="entry name" value="GGDEF"/>
    <property type="match status" value="1"/>
</dbReference>
<dbReference type="InterPro" id="IPR029787">
    <property type="entry name" value="Nucleotide_cyclase"/>
</dbReference>
<keyword evidence="1" id="KW-0129">CBS domain</keyword>
<dbReference type="PANTHER" id="PTHR33121:SF76">
    <property type="entry name" value="SIGNALING PROTEIN"/>
    <property type="match status" value="1"/>
</dbReference>
<dbReference type="RefSeq" id="WP_379034379.1">
    <property type="nucleotide sequence ID" value="NZ_JBHTLN010000002.1"/>
</dbReference>
<evidence type="ECO:0000259" key="4">
    <source>
        <dbReference type="PROSITE" id="PS51371"/>
    </source>
</evidence>
<dbReference type="Pfam" id="PF00563">
    <property type="entry name" value="EAL"/>
    <property type="match status" value="1"/>
</dbReference>
<dbReference type="InterPro" id="IPR035919">
    <property type="entry name" value="EAL_sf"/>
</dbReference>
<evidence type="ECO:0000256" key="1">
    <source>
        <dbReference type="PROSITE-ProRule" id="PRU00703"/>
    </source>
</evidence>
<keyword evidence="6" id="KW-1185">Reference proteome</keyword>
<evidence type="ECO:0000259" key="3">
    <source>
        <dbReference type="PROSITE" id="PS50887"/>
    </source>
</evidence>
<dbReference type="Gene3D" id="3.20.20.450">
    <property type="entry name" value="EAL domain"/>
    <property type="match status" value="1"/>
</dbReference>
<name>A0ABW3PB16_9PROT</name>
<dbReference type="PANTHER" id="PTHR33121">
    <property type="entry name" value="CYCLIC DI-GMP PHOSPHODIESTERASE PDEF"/>
    <property type="match status" value="1"/>
</dbReference>
<dbReference type="SUPFAM" id="SSF141868">
    <property type="entry name" value="EAL domain-like"/>
    <property type="match status" value="1"/>
</dbReference>
<dbReference type="Pfam" id="PF00571">
    <property type="entry name" value="CBS"/>
    <property type="match status" value="1"/>
</dbReference>
<dbReference type="SMART" id="SM00267">
    <property type="entry name" value="GGDEF"/>
    <property type="match status" value="1"/>
</dbReference>
<dbReference type="SMART" id="SM00052">
    <property type="entry name" value="EAL"/>
    <property type="match status" value="1"/>
</dbReference>
<dbReference type="PROSITE" id="PS50883">
    <property type="entry name" value="EAL"/>
    <property type="match status" value="1"/>
</dbReference>
<dbReference type="Proteomes" id="UP001597206">
    <property type="component" value="Unassembled WGS sequence"/>
</dbReference>
<dbReference type="CDD" id="cd01949">
    <property type="entry name" value="GGDEF"/>
    <property type="match status" value="1"/>
</dbReference>
<dbReference type="Gene3D" id="3.10.580.10">
    <property type="entry name" value="CBS-domain"/>
    <property type="match status" value="1"/>
</dbReference>
<dbReference type="SUPFAM" id="SSF54631">
    <property type="entry name" value="CBS-domain pair"/>
    <property type="match status" value="1"/>
</dbReference>
<dbReference type="PROSITE" id="PS50887">
    <property type="entry name" value="GGDEF"/>
    <property type="match status" value="1"/>
</dbReference>
<dbReference type="InterPro" id="IPR001633">
    <property type="entry name" value="EAL_dom"/>
</dbReference>
<dbReference type="InterPro" id="IPR043128">
    <property type="entry name" value="Rev_trsase/Diguanyl_cyclase"/>
</dbReference>
<dbReference type="InterPro" id="IPR046342">
    <property type="entry name" value="CBS_dom_sf"/>
</dbReference>
<dbReference type="EMBL" id="JBHTLN010000002">
    <property type="protein sequence ID" value="MFD1123044.1"/>
    <property type="molecule type" value="Genomic_DNA"/>
</dbReference>
<feature type="domain" description="CBS" evidence="4">
    <location>
        <begin position="313"/>
        <end position="371"/>
    </location>
</feature>
<evidence type="ECO:0000313" key="5">
    <source>
        <dbReference type="EMBL" id="MFD1123044.1"/>
    </source>
</evidence>
<dbReference type="CDD" id="cd01948">
    <property type="entry name" value="EAL"/>
    <property type="match status" value="1"/>
</dbReference>
<dbReference type="InterPro" id="IPR000644">
    <property type="entry name" value="CBS_dom"/>
</dbReference>
<dbReference type="InterPro" id="IPR000160">
    <property type="entry name" value="GGDEF_dom"/>
</dbReference>
<feature type="domain" description="GGDEF" evidence="3">
    <location>
        <begin position="469"/>
        <end position="620"/>
    </location>
</feature>
<dbReference type="Pfam" id="PF00990">
    <property type="entry name" value="GGDEF"/>
    <property type="match status" value="1"/>
</dbReference>
<comment type="caution">
    <text evidence="5">The sequence shown here is derived from an EMBL/GenBank/DDBJ whole genome shotgun (WGS) entry which is preliminary data.</text>
</comment>
<sequence length="621" mass="70718">MDRSAQLDRTAQLIANLAYSWGAKWGDDQRKLFENSRNAHSQAILDILINRSLSSVYQPIVALQSADIYGFEGLIRGPATTSLHSPLDLFEAAKEQLFLPEMEHLSRQIVLENYAATCKTRKLFLNSTPEMLLMSAPNKGETLAYLASLGLEPKQIIIEVTEQTRNMDYGLLREAVQYYRNIGFEIAMDDLGEGFSSLRLWSELKPDYVKIDKHFIRNIHQDQVKFEFVRSIQQIAQNSGAKVIAEGIEAYEELCIIKDLKIDFGQGYYLGRPEPELILSIDADVKKQLVRNTLHLYQNNYVALDQRSNVNKLLKYIPPIPADMTNNEVMRLIESDSSIHMLPVVNGETPIGMITRYAMIENLARPYRRELYGNRRCSETFMDAHPLIVEKSMSLKALSDIIAEEAQHFSNGFIITDSGRYLGIGRGQDLLREVTQMQLNAARYANPITLLPGNVPINEQLERLLTSECKFSVCYFDLDTFKPYNDIYGFRRGDEIISYTAKLLLNHVDQHFDFVGHIGGDDFIVIFQSEDWQERCKQILRNLEKDIPEFYDTAHKAAGGIVAEDRQGKVVQYPFVSLSIGAVKVKPGKYRSQHELSSAVSMAKKQAKKMPGNSLFIERRC</sequence>
<feature type="domain" description="EAL" evidence="2">
    <location>
        <begin position="37"/>
        <end position="287"/>
    </location>
</feature>
<protein>
    <submittedName>
        <fullName evidence="5">GGDEF domain-containing protein</fullName>
    </submittedName>
</protein>
<dbReference type="CDD" id="cd04598">
    <property type="entry name" value="CBS_pair_GGDEF_EAL"/>
    <property type="match status" value="1"/>
</dbReference>
<evidence type="ECO:0000313" key="6">
    <source>
        <dbReference type="Proteomes" id="UP001597206"/>
    </source>
</evidence>